<evidence type="ECO:0000256" key="2">
    <source>
        <dbReference type="ARBA" id="ARBA00022803"/>
    </source>
</evidence>
<dbReference type="PANTHER" id="PTHR22904">
    <property type="entry name" value="TPR REPEAT CONTAINING PROTEIN"/>
    <property type="match status" value="1"/>
</dbReference>
<comment type="caution">
    <text evidence="5">The sequence shown here is derived from an EMBL/GenBank/DDBJ whole genome shotgun (WGS) entry which is preliminary data.</text>
</comment>
<dbReference type="PANTHER" id="PTHR22904:SF523">
    <property type="entry name" value="STRESS-INDUCED-PHOSPHOPROTEIN 1"/>
    <property type="match status" value="1"/>
</dbReference>
<protein>
    <recommendedName>
        <fullName evidence="4">F-box domain-containing protein</fullName>
    </recommendedName>
</protein>
<organism evidence="5 6">
    <name type="scientific">Lactarius akahatsu</name>
    <dbReference type="NCBI Taxonomy" id="416441"/>
    <lineage>
        <taxon>Eukaryota</taxon>
        <taxon>Fungi</taxon>
        <taxon>Dikarya</taxon>
        <taxon>Basidiomycota</taxon>
        <taxon>Agaricomycotina</taxon>
        <taxon>Agaricomycetes</taxon>
        <taxon>Russulales</taxon>
        <taxon>Russulaceae</taxon>
        <taxon>Lactarius</taxon>
    </lineage>
</organism>
<dbReference type="InterPro" id="IPR019734">
    <property type="entry name" value="TPR_rpt"/>
</dbReference>
<sequence>MPSTSSWKTFLTEGIKHFQRQDIDEAIKSFDKAISLANDRSYVLYDSRASAYEKKNFFEDALRDAKKTIDIAPKQWHGYFRSARLFAALGQTVDAFEMCPLALERLGGGPKHEARRRELTDLRQHLEALIRCPVSGVPVELLFIIFQSSSNPVAISHVCRRWREIALSQPTLWRSLVLAAPTEKALLKVPEWHKRSRGQFEELGIRTSLGTIIFPSNFDRRNPDDRTMYTELLARLRHLDLTQLKESHLEDVDAELFFSALSDGTRYVHQHLETLSVSCTRPYRVINFGRPEYAELSWENLHTFSIINGLCNWAQLSTLDGKYTFTIDKI</sequence>
<dbReference type="Gene3D" id="1.25.40.10">
    <property type="entry name" value="Tetratricopeptide repeat domain"/>
    <property type="match status" value="1"/>
</dbReference>
<feature type="repeat" description="TPR" evidence="3">
    <location>
        <begin position="7"/>
        <end position="40"/>
    </location>
</feature>
<evidence type="ECO:0000313" key="5">
    <source>
        <dbReference type="EMBL" id="KAH8998415.1"/>
    </source>
</evidence>
<evidence type="ECO:0000313" key="6">
    <source>
        <dbReference type="Proteomes" id="UP001201163"/>
    </source>
</evidence>
<dbReference type="Proteomes" id="UP001201163">
    <property type="component" value="Unassembled WGS sequence"/>
</dbReference>
<proteinExistence type="predicted"/>
<evidence type="ECO:0000256" key="1">
    <source>
        <dbReference type="ARBA" id="ARBA00022737"/>
    </source>
</evidence>
<dbReference type="SUPFAM" id="SSF48452">
    <property type="entry name" value="TPR-like"/>
    <property type="match status" value="1"/>
</dbReference>
<keyword evidence="2 3" id="KW-0802">TPR repeat</keyword>
<dbReference type="EMBL" id="JAKELL010000005">
    <property type="protein sequence ID" value="KAH8998415.1"/>
    <property type="molecule type" value="Genomic_DNA"/>
</dbReference>
<dbReference type="Pfam" id="PF12937">
    <property type="entry name" value="F-box-like"/>
    <property type="match status" value="1"/>
</dbReference>
<gene>
    <name evidence="5" type="ORF">EDB92DRAFT_1165618</name>
</gene>
<dbReference type="InterPro" id="IPR001810">
    <property type="entry name" value="F-box_dom"/>
</dbReference>
<keyword evidence="6" id="KW-1185">Reference proteome</keyword>
<dbReference type="SUPFAM" id="SSF81383">
    <property type="entry name" value="F-box domain"/>
    <property type="match status" value="1"/>
</dbReference>
<dbReference type="GO" id="GO:0051879">
    <property type="term" value="F:Hsp90 protein binding"/>
    <property type="evidence" value="ECO:0007669"/>
    <property type="project" value="TreeGrafter"/>
</dbReference>
<keyword evidence="1" id="KW-0677">Repeat</keyword>
<dbReference type="InterPro" id="IPR036047">
    <property type="entry name" value="F-box-like_dom_sf"/>
</dbReference>
<evidence type="ECO:0000259" key="4">
    <source>
        <dbReference type="Pfam" id="PF12937"/>
    </source>
</evidence>
<feature type="domain" description="F-box" evidence="4">
    <location>
        <begin position="137"/>
        <end position="178"/>
    </location>
</feature>
<reference evidence="5" key="1">
    <citation type="submission" date="2022-01" db="EMBL/GenBank/DDBJ databases">
        <title>Comparative genomics reveals a dynamic genome evolution in the ectomycorrhizal milk-cap (Lactarius) mushrooms.</title>
        <authorList>
            <consortium name="DOE Joint Genome Institute"/>
            <person name="Lebreton A."/>
            <person name="Tang N."/>
            <person name="Kuo A."/>
            <person name="LaButti K."/>
            <person name="Drula E."/>
            <person name="Barry K."/>
            <person name="Clum A."/>
            <person name="Lipzen A."/>
            <person name="Mousain D."/>
            <person name="Ng V."/>
            <person name="Wang R."/>
            <person name="Wang X."/>
            <person name="Dai Y."/>
            <person name="Henrissat B."/>
            <person name="Grigoriev I.V."/>
            <person name="Guerin-Laguette A."/>
            <person name="Yu F."/>
            <person name="Martin F.M."/>
        </authorList>
    </citation>
    <scope>NUCLEOTIDE SEQUENCE</scope>
    <source>
        <strain evidence="5">QP</strain>
    </source>
</reference>
<dbReference type="AlphaFoldDB" id="A0AAD4LNG3"/>
<dbReference type="PROSITE" id="PS50005">
    <property type="entry name" value="TPR"/>
    <property type="match status" value="1"/>
</dbReference>
<name>A0AAD4LNG3_9AGAM</name>
<dbReference type="InterPro" id="IPR011990">
    <property type="entry name" value="TPR-like_helical_dom_sf"/>
</dbReference>
<evidence type="ECO:0000256" key="3">
    <source>
        <dbReference type="PROSITE-ProRule" id="PRU00339"/>
    </source>
</evidence>
<accession>A0AAD4LNG3</accession>
<dbReference type="SMART" id="SM00028">
    <property type="entry name" value="TPR"/>
    <property type="match status" value="2"/>
</dbReference>
<dbReference type="Gene3D" id="1.20.1280.50">
    <property type="match status" value="1"/>
</dbReference>